<proteinExistence type="inferred from homology"/>
<dbReference type="GO" id="GO:0009288">
    <property type="term" value="C:bacterial-type flagellum"/>
    <property type="evidence" value="ECO:0007669"/>
    <property type="project" value="UniProtKB-SubCell"/>
</dbReference>
<dbReference type="GO" id="GO:0005198">
    <property type="term" value="F:structural molecule activity"/>
    <property type="evidence" value="ECO:0007669"/>
    <property type="project" value="UniProtKB-UniRule"/>
</dbReference>
<dbReference type="Pfam" id="PF00700">
    <property type="entry name" value="Flagellin_C"/>
    <property type="match status" value="1"/>
</dbReference>
<dbReference type="EMBL" id="QFNF01000001">
    <property type="protein sequence ID" value="PZO81161.1"/>
    <property type="molecule type" value="Genomic_DNA"/>
</dbReference>
<dbReference type="AlphaFoldDB" id="A0A2W5BDU6"/>
<dbReference type="InterPro" id="IPR001492">
    <property type="entry name" value="Flagellin"/>
</dbReference>
<sequence>MQISTASFYNRSATQMTKLNTDLNRLQTELSTKKLNVASQDSTAWMMLGGIKKDEADSTAFRANITLSRGLLAQADTALGNVDERLVRVRELATRAGSETLNAKDRSAIATELGQIRDGLLALANARDVRGHPVFGGTGDSAFTRDATSGAIAYTGNESVATVRIGDASEMQVGIDGRRVFGGDPTMTGVVDVFQMIDDLKAAMEMPLTADAAVAAPVDPTVDPATVPAFDETAARSQYAQSISDALTRLDSAEGQVTSARAANGARAARLEIESTQLDTIGIDREEARTALEDTDIPTTMVEFQKTITILQATQASVAKLAGLSLFNYLK</sequence>
<evidence type="ECO:0000259" key="5">
    <source>
        <dbReference type="Pfam" id="PF00669"/>
    </source>
</evidence>
<evidence type="ECO:0000313" key="8">
    <source>
        <dbReference type="Proteomes" id="UP000248614"/>
    </source>
</evidence>
<feature type="domain" description="Flagellin C-terminal" evidence="6">
    <location>
        <begin position="249"/>
        <end position="330"/>
    </location>
</feature>
<dbReference type="Pfam" id="PF00669">
    <property type="entry name" value="Flagellin_N"/>
    <property type="match status" value="1"/>
</dbReference>
<evidence type="ECO:0000256" key="4">
    <source>
        <dbReference type="SAM" id="Coils"/>
    </source>
</evidence>
<keyword evidence="2 3" id="KW-0975">Bacterial flagellum</keyword>
<comment type="similarity">
    <text evidence="1 3">Belongs to the bacterial flagellin family.</text>
</comment>
<dbReference type="PANTHER" id="PTHR42792:SF1">
    <property type="entry name" value="FLAGELLAR HOOK-ASSOCIATED PROTEIN 3"/>
    <property type="match status" value="1"/>
</dbReference>
<evidence type="ECO:0000256" key="2">
    <source>
        <dbReference type="ARBA" id="ARBA00023143"/>
    </source>
</evidence>
<protein>
    <recommendedName>
        <fullName evidence="3">Flagellin</fullName>
    </recommendedName>
</protein>
<keyword evidence="4" id="KW-0175">Coiled coil</keyword>
<evidence type="ECO:0000259" key="6">
    <source>
        <dbReference type="Pfam" id="PF00700"/>
    </source>
</evidence>
<feature type="domain" description="Flagellin N-terminal" evidence="5">
    <location>
        <begin position="3"/>
        <end position="138"/>
    </location>
</feature>
<keyword evidence="7" id="KW-0969">Cilium</keyword>
<evidence type="ECO:0000256" key="1">
    <source>
        <dbReference type="ARBA" id="ARBA00005709"/>
    </source>
</evidence>
<dbReference type="PANTHER" id="PTHR42792">
    <property type="entry name" value="FLAGELLIN"/>
    <property type="match status" value="1"/>
</dbReference>
<dbReference type="Proteomes" id="UP000248614">
    <property type="component" value="Unassembled WGS sequence"/>
</dbReference>
<reference evidence="7 8" key="1">
    <citation type="submission" date="2017-08" db="EMBL/GenBank/DDBJ databases">
        <title>Infants hospitalized years apart are colonized by the same room-sourced microbial strains.</title>
        <authorList>
            <person name="Brooks B."/>
            <person name="Olm M.R."/>
            <person name="Firek B.A."/>
            <person name="Baker R."/>
            <person name="Thomas B.C."/>
            <person name="Morowitz M.J."/>
            <person name="Banfield J.F."/>
        </authorList>
    </citation>
    <scope>NUCLEOTIDE SEQUENCE [LARGE SCALE GENOMIC DNA]</scope>
    <source>
        <strain evidence="7">S2_018_000_R3_110</strain>
    </source>
</reference>
<evidence type="ECO:0000256" key="3">
    <source>
        <dbReference type="RuleBase" id="RU362073"/>
    </source>
</evidence>
<feature type="coiled-coil region" evidence="4">
    <location>
        <begin position="9"/>
        <end position="36"/>
    </location>
</feature>
<accession>A0A2W5BDU6</accession>
<comment type="subcellular location">
    <subcellularLocation>
        <location evidence="3">Secreted</location>
    </subcellularLocation>
    <subcellularLocation>
        <location evidence="3">Bacterial flagellum</location>
    </subcellularLocation>
</comment>
<keyword evidence="7" id="KW-0966">Cell projection</keyword>
<keyword evidence="7" id="KW-0282">Flagellum</keyword>
<dbReference type="Gene3D" id="1.20.1330.10">
    <property type="entry name" value="f41 fragment of flagellin, N-terminal domain"/>
    <property type="match status" value="1"/>
</dbReference>
<dbReference type="GO" id="GO:0005576">
    <property type="term" value="C:extracellular region"/>
    <property type="evidence" value="ECO:0007669"/>
    <property type="project" value="UniProtKB-SubCell"/>
</dbReference>
<dbReference type="InterPro" id="IPR001029">
    <property type="entry name" value="Flagellin_N"/>
</dbReference>
<keyword evidence="3" id="KW-0964">Secreted</keyword>
<comment type="caution">
    <text evidence="7">The sequence shown here is derived from an EMBL/GenBank/DDBJ whole genome shotgun (WGS) entry which is preliminary data.</text>
</comment>
<gene>
    <name evidence="7" type="ORF">DI632_00915</name>
</gene>
<comment type="function">
    <text evidence="3">Flagellin is the subunit protein which polymerizes to form the filaments of bacterial flagella.</text>
</comment>
<name>A0A2W5BDU6_9SPHN</name>
<dbReference type="SUPFAM" id="SSF64518">
    <property type="entry name" value="Phase 1 flagellin"/>
    <property type="match status" value="1"/>
</dbReference>
<organism evidence="7 8">
    <name type="scientific">Sphingomonas hengshuiensis</name>
    <dbReference type="NCBI Taxonomy" id="1609977"/>
    <lineage>
        <taxon>Bacteria</taxon>
        <taxon>Pseudomonadati</taxon>
        <taxon>Pseudomonadota</taxon>
        <taxon>Alphaproteobacteria</taxon>
        <taxon>Sphingomonadales</taxon>
        <taxon>Sphingomonadaceae</taxon>
        <taxon>Sphingomonas</taxon>
    </lineage>
</organism>
<dbReference type="InterPro" id="IPR046358">
    <property type="entry name" value="Flagellin_C"/>
</dbReference>
<evidence type="ECO:0000313" key="7">
    <source>
        <dbReference type="EMBL" id="PZO81161.1"/>
    </source>
</evidence>